<organism evidence="1 2">
    <name type="scientific">Armillaria luteobubalina</name>
    <dbReference type="NCBI Taxonomy" id="153913"/>
    <lineage>
        <taxon>Eukaryota</taxon>
        <taxon>Fungi</taxon>
        <taxon>Dikarya</taxon>
        <taxon>Basidiomycota</taxon>
        <taxon>Agaricomycotina</taxon>
        <taxon>Agaricomycetes</taxon>
        <taxon>Agaricomycetidae</taxon>
        <taxon>Agaricales</taxon>
        <taxon>Marasmiineae</taxon>
        <taxon>Physalacriaceae</taxon>
        <taxon>Armillaria</taxon>
    </lineage>
</organism>
<dbReference type="EMBL" id="JAUEPU010000015">
    <property type="protein sequence ID" value="KAK0496616.1"/>
    <property type="molecule type" value="Genomic_DNA"/>
</dbReference>
<sequence length="189" mass="20180">MANGCIKLLARQEQHPTPPTTIPALEGEGDVLAETAALEDAAERLVLDGCEKVVAGVESMSVEKVTLIDEEVADADETVPSVEDMDIGIVAVVVGRGFKVVELHGVGSPNTVVDVASSLVEMGSMVYVWAATRAMGTSNTGLDSFMVANGELALICITGHRSCRSHNGTSYLGYVRRLRFLMHLQEMVY</sequence>
<comment type="caution">
    <text evidence="1">The sequence shown here is derived from an EMBL/GenBank/DDBJ whole genome shotgun (WGS) entry which is preliminary data.</text>
</comment>
<protein>
    <submittedName>
        <fullName evidence="1">Uncharacterized protein</fullName>
    </submittedName>
</protein>
<proteinExistence type="predicted"/>
<dbReference type="Proteomes" id="UP001175228">
    <property type="component" value="Unassembled WGS sequence"/>
</dbReference>
<dbReference type="AlphaFoldDB" id="A0AA39TPB8"/>
<gene>
    <name evidence="1" type="ORF">EDD18DRAFT_1332026</name>
</gene>
<evidence type="ECO:0000313" key="2">
    <source>
        <dbReference type="Proteomes" id="UP001175228"/>
    </source>
</evidence>
<reference evidence="1" key="1">
    <citation type="submission" date="2023-06" db="EMBL/GenBank/DDBJ databases">
        <authorList>
            <consortium name="Lawrence Berkeley National Laboratory"/>
            <person name="Ahrendt S."/>
            <person name="Sahu N."/>
            <person name="Indic B."/>
            <person name="Wong-Bajracharya J."/>
            <person name="Merenyi Z."/>
            <person name="Ke H.-M."/>
            <person name="Monk M."/>
            <person name="Kocsube S."/>
            <person name="Drula E."/>
            <person name="Lipzen A."/>
            <person name="Balint B."/>
            <person name="Henrissat B."/>
            <person name="Andreopoulos B."/>
            <person name="Martin F.M."/>
            <person name="Harder C.B."/>
            <person name="Rigling D."/>
            <person name="Ford K.L."/>
            <person name="Foster G.D."/>
            <person name="Pangilinan J."/>
            <person name="Papanicolaou A."/>
            <person name="Barry K."/>
            <person name="LaButti K."/>
            <person name="Viragh M."/>
            <person name="Koriabine M."/>
            <person name="Yan M."/>
            <person name="Riley R."/>
            <person name="Champramary S."/>
            <person name="Plett K.L."/>
            <person name="Tsai I.J."/>
            <person name="Slot J."/>
            <person name="Sipos G."/>
            <person name="Plett J."/>
            <person name="Nagy L.G."/>
            <person name="Grigoriev I.V."/>
        </authorList>
    </citation>
    <scope>NUCLEOTIDE SEQUENCE</scope>
    <source>
        <strain evidence="1">HWK02</strain>
    </source>
</reference>
<keyword evidence="2" id="KW-1185">Reference proteome</keyword>
<evidence type="ECO:0000313" key="1">
    <source>
        <dbReference type="EMBL" id="KAK0496616.1"/>
    </source>
</evidence>
<accession>A0AA39TPB8</accession>
<name>A0AA39TPB8_9AGAR</name>